<reference evidence="1" key="1">
    <citation type="submission" date="2018-02" db="EMBL/GenBank/DDBJ databases">
        <authorList>
            <person name="Cohen D.B."/>
            <person name="Kent A.D."/>
        </authorList>
    </citation>
    <scope>NUCLEOTIDE SEQUENCE</scope>
</reference>
<sequence>MTKDHPPVVVVVAAPPPISIPIVVVDQTSMLIEINPPMQALLATPQQALDPNWYPNTGASHHVTHELANLNLRPNEYQGTDQIRVGSGYEASSVAWAK</sequence>
<gene>
    <name evidence="1" type="ORF">FSB_LOCUS14820</name>
</gene>
<accession>A0A2N9FID7</accession>
<dbReference type="AlphaFoldDB" id="A0A2N9FID7"/>
<evidence type="ECO:0000313" key="1">
    <source>
        <dbReference type="EMBL" id="SPC86938.1"/>
    </source>
</evidence>
<protein>
    <submittedName>
        <fullName evidence="1">Uncharacterized protein</fullName>
    </submittedName>
</protein>
<dbReference type="EMBL" id="OIVN01000888">
    <property type="protein sequence ID" value="SPC86938.1"/>
    <property type="molecule type" value="Genomic_DNA"/>
</dbReference>
<name>A0A2N9FID7_FAGSY</name>
<proteinExistence type="predicted"/>
<organism evidence="1">
    <name type="scientific">Fagus sylvatica</name>
    <name type="common">Beechnut</name>
    <dbReference type="NCBI Taxonomy" id="28930"/>
    <lineage>
        <taxon>Eukaryota</taxon>
        <taxon>Viridiplantae</taxon>
        <taxon>Streptophyta</taxon>
        <taxon>Embryophyta</taxon>
        <taxon>Tracheophyta</taxon>
        <taxon>Spermatophyta</taxon>
        <taxon>Magnoliopsida</taxon>
        <taxon>eudicotyledons</taxon>
        <taxon>Gunneridae</taxon>
        <taxon>Pentapetalae</taxon>
        <taxon>rosids</taxon>
        <taxon>fabids</taxon>
        <taxon>Fagales</taxon>
        <taxon>Fagaceae</taxon>
        <taxon>Fagus</taxon>
    </lineage>
</organism>